<dbReference type="EMBL" id="BHVQ01000066">
    <property type="protein sequence ID" value="GCA81670.1"/>
    <property type="molecule type" value="Genomic_DNA"/>
</dbReference>
<reference evidence="2 3" key="1">
    <citation type="submission" date="2018-09" db="EMBL/GenBank/DDBJ databases">
        <title>Evolutionary history of phycoerythrin pigmentation in the water bloom-forming cyanobacterium Microcystis aeruginosa.</title>
        <authorList>
            <person name="Tanabe Y."/>
            <person name="Tanabe Y."/>
            <person name="Yamaguchi H."/>
        </authorList>
    </citation>
    <scope>NUCLEOTIDE SEQUENCE [LARGE SCALE GENOMIC DNA]</scope>
    <source>
        <strain evidence="2 3">NIES-2521</strain>
    </source>
</reference>
<accession>A0A5A5RZT9</accession>
<evidence type="ECO:0000313" key="2">
    <source>
        <dbReference type="EMBL" id="GCA81670.1"/>
    </source>
</evidence>
<dbReference type="AlphaFoldDB" id="A0A5A5RZT9"/>
<feature type="region of interest" description="Disordered" evidence="1">
    <location>
        <begin position="25"/>
        <end position="45"/>
    </location>
</feature>
<feature type="compositionally biased region" description="Polar residues" evidence="1">
    <location>
        <begin position="25"/>
        <end position="35"/>
    </location>
</feature>
<name>A0A5A5RZT9_MICAE</name>
<sequence>MLQTVVIGSEEQGIAHCRHIVEQGTGSSKVVTDQNRTGRRAVAFP</sequence>
<gene>
    <name evidence="2" type="ORF">MiTs_03689</name>
</gene>
<dbReference type="Proteomes" id="UP000324689">
    <property type="component" value="Unassembled WGS sequence"/>
</dbReference>
<evidence type="ECO:0000313" key="3">
    <source>
        <dbReference type="Proteomes" id="UP000324689"/>
    </source>
</evidence>
<proteinExistence type="predicted"/>
<organism evidence="2 3">
    <name type="scientific">Microcystis aeruginosa NIES-2521</name>
    <dbReference type="NCBI Taxonomy" id="2303983"/>
    <lineage>
        <taxon>Bacteria</taxon>
        <taxon>Bacillati</taxon>
        <taxon>Cyanobacteriota</taxon>
        <taxon>Cyanophyceae</taxon>
        <taxon>Oscillatoriophycideae</taxon>
        <taxon>Chroococcales</taxon>
        <taxon>Microcystaceae</taxon>
        <taxon>Microcystis</taxon>
    </lineage>
</organism>
<evidence type="ECO:0000256" key="1">
    <source>
        <dbReference type="SAM" id="MobiDB-lite"/>
    </source>
</evidence>
<protein>
    <submittedName>
        <fullName evidence="2">Uncharacterized protein</fullName>
    </submittedName>
</protein>
<comment type="caution">
    <text evidence="2">The sequence shown here is derived from an EMBL/GenBank/DDBJ whole genome shotgun (WGS) entry which is preliminary data.</text>
</comment>